<organism evidence="2">
    <name type="scientific">uncultured Solirubrobacteraceae bacterium</name>
    <dbReference type="NCBI Taxonomy" id="1162706"/>
    <lineage>
        <taxon>Bacteria</taxon>
        <taxon>Bacillati</taxon>
        <taxon>Actinomycetota</taxon>
        <taxon>Thermoleophilia</taxon>
        <taxon>Solirubrobacterales</taxon>
        <taxon>Solirubrobacteraceae</taxon>
        <taxon>environmental samples</taxon>
    </lineage>
</organism>
<feature type="compositionally biased region" description="Basic residues" evidence="1">
    <location>
        <begin position="63"/>
        <end position="81"/>
    </location>
</feature>
<proteinExistence type="predicted"/>
<feature type="non-terminal residue" evidence="2">
    <location>
        <position position="1"/>
    </location>
</feature>
<gene>
    <name evidence="2" type="ORF">AVDCRST_MAG30-3388</name>
</gene>
<sequence length="359" mass="39906">DRPGPLRRPPLRLLPRRAARPAGRGALHAARRAAAARAPAGDPRARGLPAHADLAPGDGGGLLRRRPRRAARRLRARRARRGGGDAVLAGDPGAREHARAGRDGPRADRPRRPRPRADPRGGAAAAVVRDAVADTRRRPAGRHVARGFHGVRRARALPRPRRPRRRLAGALGDAGAGDRPPLARQRAAHRGRGHRPDAQRRGPDVGQLRRQAQHALGRGLHGAGRDERRGPRPLHHPVSARRHGRRGHRARVPRGRGRRRAGGARPGLPAPDPRHRPGRLPARRDRHRHERRDRPADRRDPLRREDRRHGPPRDRQLLSRDGRRQRERRALGHDLRPARRRAAEGRRRGHPGERGVPGV</sequence>
<feature type="compositionally biased region" description="Low complexity" evidence="1">
    <location>
        <begin position="168"/>
        <end position="185"/>
    </location>
</feature>
<feature type="compositionally biased region" description="Basic and acidic residues" evidence="1">
    <location>
        <begin position="194"/>
        <end position="203"/>
    </location>
</feature>
<keyword evidence="2" id="KW-0645">Protease</keyword>
<feature type="compositionally biased region" description="Low complexity" evidence="1">
    <location>
        <begin position="20"/>
        <end position="56"/>
    </location>
</feature>
<protein>
    <submittedName>
        <fullName evidence="2">Aminopeptidase</fullName>
    </submittedName>
</protein>
<feature type="compositionally biased region" description="Basic and acidic residues" evidence="1">
    <location>
        <begin position="292"/>
        <end position="353"/>
    </location>
</feature>
<feature type="compositionally biased region" description="Basic residues" evidence="1">
    <location>
        <begin position="231"/>
        <end position="262"/>
    </location>
</feature>
<dbReference type="AlphaFoldDB" id="A0A6J4TM18"/>
<name>A0A6J4TM18_9ACTN</name>
<feature type="region of interest" description="Disordered" evidence="1">
    <location>
        <begin position="1"/>
        <end position="359"/>
    </location>
</feature>
<feature type="compositionally biased region" description="Low complexity" evidence="1">
    <location>
        <begin position="120"/>
        <end position="130"/>
    </location>
</feature>
<evidence type="ECO:0000256" key="1">
    <source>
        <dbReference type="SAM" id="MobiDB-lite"/>
    </source>
</evidence>
<feature type="non-terminal residue" evidence="2">
    <location>
        <position position="359"/>
    </location>
</feature>
<dbReference type="EMBL" id="CADCVS010000438">
    <property type="protein sequence ID" value="CAA9526066.1"/>
    <property type="molecule type" value="Genomic_DNA"/>
</dbReference>
<dbReference type="GO" id="GO:0004177">
    <property type="term" value="F:aminopeptidase activity"/>
    <property type="evidence" value="ECO:0007669"/>
    <property type="project" value="UniProtKB-KW"/>
</dbReference>
<accession>A0A6J4TM18</accession>
<feature type="compositionally biased region" description="Basic residues" evidence="1">
    <location>
        <begin position="138"/>
        <end position="167"/>
    </location>
</feature>
<keyword evidence="2" id="KW-0031">Aminopeptidase</keyword>
<reference evidence="2" key="1">
    <citation type="submission" date="2020-02" db="EMBL/GenBank/DDBJ databases">
        <authorList>
            <person name="Meier V. D."/>
        </authorList>
    </citation>
    <scope>NUCLEOTIDE SEQUENCE</scope>
    <source>
        <strain evidence="2">AVDCRST_MAG30</strain>
    </source>
</reference>
<keyword evidence="2" id="KW-0378">Hydrolase</keyword>
<evidence type="ECO:0000313" key="2">
    <source>
        <dbReference type="EMBL" id="CAA9526066.1"/>
    </source>
</evidence>
<feature type="compositionally biased region" description="Basic and acidic residues" evidence="1">
    <location>
        <begin position="93"/>
        <end position="119"/>
    </location>
</feature>